<evidence type="ECO:0000313" key="2">
    <source>
        <dbReference type="EMBL" id="XAO13422.1"/>
    </source>
</evidence>
<dbReference type="EMBL" id="PP130629">
    <property type="protein sequence ID" value="XAO13422.1"/>
    <property type="molecule type" value="Genomic_DNA"/>
</dbReference>
<sequence>MSRLHKQTSRTNAFNACSLALILTPLRAKAKATHTGLDTENVVVDGEHVHGSGAVGGLLLHMNLGIVDAGEVAGAGGLVLLGLQRERVRVDTGHGGTGVVVEGLHLVEVLALLLLEAILTVEDELEIIEGTDELLSELAGTTGGTSGDEGGAEVSGRDKGVGDTTRVDVRLENNVGIGARGGKVPERVPGGGVGEAPDELLDGVVVGETHLRNLTRGDAVDAGVLNLLDEVLVTLLSETAALLGVEVDVVGPNLKLVLVEVGGEVRGEIDVDTNLVVLEGDEREVETGVAVEEEDEREVDGVTGGGSGHLTPVGLLGLIEVKLRVHAPPLLVVLVDALTTDGKLDVVDGALGDPVAVIESILGGGVGRERLEFDVHVTDEITVASDSHGDAAGVGGGTVDGLLDVLHRKVGVALVFRLEEGHLRVTGKVNILGTVSYELHETTGHFESIVLYTEKKILGKCAFIEL</sequence>
<evidence type="ECO:0000256" key="1">
    <source>
        <dbReference type="SAM" id="MobiDB-lite"/>
    </source>
</evidence>
<protein>
    <submittedName>
        <fullName evidence="2">Uncharacterized protein</fullName>
    </submittedName>
</protein>
<proteinExistence type="predicted"/>
<accession>A0AB38ZM20</accession>
<organism evidence="2">
    <name type="scientific">Mantoniella tinhauana virus 1</name>
    <dbReference type="NCBI Taxonomy" id="3111543"/>
    <lineage>
        <taxon>Viruses</taxon>
    </lineage>
</organism>
<name>A0AB38ZM20_9VIRU</name>
<feature type="region of interest" description="Disordered" evidence="1">
    <location>
        <begin position="139"/>
        <end position="163"/>
    </location>
</feature>
<reference evidence="2" key="1">
    <citation type="submission" date="2024-01" db="EMBL/GenBank/DDBJ databases">
        <title>Genomic and biogeographic characterisation of Mantoniella tinhauana virus 1, the first discovered Mantoniella-infecting prasinovirus.</title>
        <authorList>
            <person name="Rey Redondo E."/>
            <person name="Yung C.C.M."/>
        </authorList>
    </citation>
    <scope>NUCLEOTIDE SEQUENCE</scope>
    <source>
        <strain evidence="2">Lau Fau Shan</strain>
    </source>
</reference>